<dbReference type="Pfam" id="PF00072">
    <property type="entry name" value="Response_reg"/>
    <property type="match status" value="1"/>
</dbReference>
<dbReference type="Proteomes" id="UP000798046">
    <property type="component" value="Unassembled WGS sequence"/>
</dbReference>
<evidence type="ECO:0000256" key="1">
    <source>
        <dbReference type="ARBA" id="ARBA00022553"/>
    </source>
</evidence>
<dbReference type="Gene3D" id="3.40.50.2300">
    <property type="match status" value="1"/>
</dbReference>
<accession>A0ABQ6TLT3</accession>
<keyword evidence="6" id="KW-1185">Reference proteome</keyword>
<dbReference type="InterPro" id="IPR011006">
    <property type="entry name" value="CheY-like_superfamily"/>
</dbReference>
<reference evidence="5 6" key="1">
    <citation type="journal article" date="2020" name="Microorganisms">
        <title>Description of Three Novel Members in the Family Geobacteraceae, Oryzomonas japonicum gen. nov., sp. nov., Oryzomonas sagensis sp. nov., and Oryzomonas ruber sp. nov.</title>
        <authorList>
            <person name="Xu Z."/>
            <person name="Masuda Y."/>
            <person name="Hayakawa C."/>
            <person name="Ushijima N."/>
            <person name="Kawano K."/>
            <person name="Shiratori Y."/>
            <person name="Senoo K."/>
            <person name="Itoh H."/>
        </authorList>
    </citation>
    <scope>NUCLEOTIDE SEQUENCE [LARGE SCALE GENOMIC DNA]</scope>
    <source>
        <strain evidence="5 6">Red100</strain>
    </source>
</reference>
<dbReference type="PANTHER" id="PTHR44591">
    <property type="entry name" value="STRESS RESPONSE REGULATOR PROTEIN 1"/>
    <property type="match status" value="1"/>
</dbReference>
<dbReference type="PROSITE" id="PS50110">
    <property type="entry name" value="RESPONSE_REGULATORY"/>
    <property type="match status" value="1"/>
</dbReference>
<name>A0ABQ6TLT3_9BACT</name>
<feature type="domain" description="Response regulatory" evidence="4">
    <location>
        <begin position="4"/>
        <end position="120"/>
    </location>
</feature>
<dbReference type="SMART" id="SM00448">
    <property type="entry name" value="REC"/>
    <property type="match status" value="1"/>
</dbReference>
<evidence type="ECO:0000259" key="4">
    <source>
        <dbReference type="PROSITE" id="PS50110"/>
    </source>
</evidence>
<evidence type="ECO:0000256" key="2">
    <source>
        <dbReference type="ARBA" id="ARBA00023012"/>
    </source>
</evidence>
<evidence type="ECO:0000256" key="3">
    <source>
        <dbReference type="PROSITE-ProRule" id="PRU00169"/>
    </source>
</evidence>
<keyword evidence="2" id="KW-0902">Two-component regulatory system</keyword>
<dbReference type="InterPro" id="IPR001789">
    <property type="entry name" value="Sig_transdc_resp-reg_receiver"/>
</dbReference>
<gene>
    <name evidence="5" type="ORF">F6V30_11205</name>
</gene>
<sequence>MGIKILLADDSITIQKVIGIIFGGDDYSLTVVDNGKDALDKAREILPDVLLIDAVMPGMTGYEVCEAVRATPALAAKPILLLTGSFEPFDENKAQSCGADDFLAKPFESQQIVAKVKALYDQGTSRVSAAALSQPVQEAPAFEAPPLAASAPFPAAAAPTESAKPGDIWGAFTPAAEPAAAVAAATPAFEPPPAAAFEPPPAPVFEPPAPATFAPPAAAAFETVEEQADVFSTAHKEPEFEAIQPPAAPAGTGSQWIPVEEQTFEFHSEATSFSEPEPPAHEAAFGEISFGETVPQPLPFEPAPTAAPVHASFEVPPPAAVVEASAPAPLPQAAAISEEQLRAAITGASKEVIERIVWEIVPDLAEAMIREAILKIKEGR</sequence>
<dbReference type="SUPFAM" id="SSF52172">
    <property type="entry name" value="CheY-like"/>
    <property type="match status" value="1"/>
</dbReference>
<dbReference type="InterPro" id="IPR050595">
    <property type="entry name" value="Bact_response_regulator"/>
</dbReference>
<evidence type="ECO:0000313" key="5">
    <source>
        <dbReference type="EMBL" id="KAB0669375.1"/>
    </source>
</evidence>
<feature type="modified residue" description="4-aspartylphosphate" evidence="3">
    <location>
        <position position="53"/>
    </location>
</feature>
<dbReference type="RefSeq" id="WP_151157057.1">
    <property type="nucleotide sequence ID" value="NZ_VZRA01000003.1"/>
</dbReference>
<organism evidence="5 6">
    <name type="scientific">Oryzomonas sagensis</name>
    <dbReference type="NCBI Taxonomy" id="2603857"/>
    <lineage>
        <taxon>Bacteria</taxon>
        <taxon>Pseudomonadati</taxon>
        <taxon>Thermodesulfobacteriota</taxon>
        <taxon>Desulfuromonadia</taxon>
        <taxon>Geobacterales</taxon>
        <taxon>Geobacteraceae</taxon>
        <taxon>Oryzomonas</taxon>
    </lineage>
</organism>
<evidence type="ECO:0000313" key="6">
    <source>
        <dbReference type="Proteomes" id="UP000798046"/>
    </source>
</evidence>
<dbReference type="PANTHER" id="PTHR44591:SF14">
    <property type="entry name" value="PROTEIN PILG"/>
    <property type="match status" value="1"/>
</dbReference>
<protein>
    <submittedName>
        <fullName evidence="5">Response regulator</fullName>
    </submittedName>
</protein>
<comment type="caution">
    <text evidence="5">The sequence shown here is derived from an EMBL/GenBank/DDBJ whole genome shotgun (WGS) entry which is preliminary data.</text>
</comment>
<proteinExistence type="predicted"/>
<dbReference type="EMBL" id="VZRA01000003">
    <property type="protein sequence ID" value="KAB0669375.1"/>
    <property type="molecule type" value="Genomic_DNA"/>
</dbReference>
<keyword evidence="1 3" id="KW-0597">Phosphoprotein</keyword>